<dbReference type="GO" id="GO:0003743">
    <property type="term" value="F:translation initiation factor activity"/>
    <property type="evidence" value="ECO:0007669"/>
    <property type="project" value="UniProtKB-KW"/>
</dbReference>
<dbReference type="HAMAP" id="MF_00032">
    <property type="entry name" value="eIF_6"/>
    <property type="match status" value="1"/>
</dbReference>
<dbReference type="SUPFAM" id="SSF55909">
    <property type="entry name" value="Pentein"/>
    <property type="match status" value="1"/>
</dbReference>
<dbReference type="SMART" id="SM00654">
    <property type="entry name" value="eIF6"/>
    <property type="match status" value="1"/>
</dbReference>
<organism evidence="4 5">
    <name type="scientific">Candidatus Lokiarchaeum ossiferum</name>
    <dbReference type="NCBI Taxonomy" id="2951803"/>
    <lineage>
        <taxon>Archaea</taxon>
        <taxon>Promethearchaeati</taxon>
        <taxon>Promethearchaeota</taxon>
        <taxon>Promethearchaeia</taxon>
        <taxon>Promethearchaeales</taxon>
        <taxon>Promethearchaeaceae</taxon>
        <taxon>Candidatus Lokiarchaeum</taxon>
    </lineage>
</organism>
<evidence type="ECO:0000256" key="2">
    <source>
        <dbReference type="ARBA" id="ARBA00022917"/>
    </source>
</evidence>
<keyword evidence="5" id="KW-1185">Reference proteome</keyword>
<comment type="function">
    <text evidence="3">Binds to the 50S ribosomal subunit and prevents its association with the 30S ribosomal subunit to form the 70S initiation complex.</text>
</comment>
<gene>
    <name evidence="3" type="primary">eif6</name>
    <name evidence="4" type="ORF">NEF87_001165</name>
</gene>
<protein>
    <recommendedName>
        <fullName evidence="3">Translation initiation factor 6</fullName>
        <shortName evidence="3">aIF-6</shortName>
    </recommendedName>
</protein>
<keyword evidence="2 3" id="KW-0648">Protein biosynthesis</keyword>
<dbReference type="Pfam" id="PF01912">
    <property type="entry name" value="eIF-6"/>
    <property type="match status" value="1"/>
</dbReference>
<evidence type="ECO:0000256" key="3">
    <source>
        <dbReference type="HAMAP-Rule" id="MF_00032"/>
    </source>
</evidence>
<evidence type="ECO:0000256" key="1">
    <source>
        <dbReference type="ARBA" id="ARBA00022540"/>
    </source>
</evidence>
<dbReference type="PANTHER" id="PTHR10784">
    <property type="entry name" value="TRANSLATION INITIATION FACTOR 6"/>
    <property type="match status" value="1"/>
</dbReference>
<dbReference type="InterPro" id="IPR002769">
    <property type="entry name" value="eIF6"/>
</dbReference>
<name>A0ABY6HMY7_9ARCH</name>
<proteinExistence type="inferred from homology"/>
<reference evidence="4" key="1">
    <citation type="submission" date="2022-09" db="EMBL/GenBank/DDBJ databases">
        <title>Actin cytoskeleton and complex cell architecture in an #Asgard archaeon.</title>
        <authorList>
            <person name="Ponce Toledo R.I."/>
            <person name="Schleper C."/>
            <person name="Rodrigues Oliveira T."/>
            <person name="Wollweber F."/>
            <person name="Xu J."/>
            <person name="Rittmann S."/>
            <person name="Klingl A."/>
            <person name="Pilhofer M."/>
        </authorList>
    </citation>
    <scope>NUCLEOTIDE SEQUENCE</scope>
    <source>
        <strain evidence="4">B-35</strain>
    </source>
</reference>
<dbReference type="NCBIfam" id="TIGR00323">
    <property type="entry name" value="eIF-6"/>
    <property type="match status" value="1"/>
</dbReference>
<comment type="similarity">
    <text evidence="3">Belongs to the eIF-6 family.</text>
</comment>
<dbReference type="Gene3D" id="3.75.10.10">
    <property type="entry name" value="L-arginine/glycine Amidinotransferase, Chain A"/>
    <property type="match status" value="1"/>
</dbReference>
<evidence type="ECO:0000313" key="4">
    <source>
        <dbReference type="EMBL" id="UYP44880.1"/>
    </source>
</evidence>
<dbReference type="EMBL" id="CP104013">
    <property type="protein sequence ID" value="UYP44880.1"/>
    <property type="molecule type" value="Genomic_DNA"/>
</dbReference>
<sequence length="224" mass="24055">MTIIKENVFGGSELGVYLSLNNQYFIHPPKIQPKLLDQVKKINSEIITIETFIGGGAIVGSLLAMNSHGIIVPATIQDDELEILKQNMKSDFQITIIDSEHNAFGNLVLCNDHGAIISSRLVDAQEAIAAALKVPVKVLDFAGTDLAGACGLANNKGVIVHPMITEEDAETIAEFLKVEIDVSTVNMGIPYPNGGALVNDFGGIFGRNCTGPEIQRISEILELE</sequence>
<dbReference type="Proteomes" id="UP001208689">
    <property type="component" value="Chromosome"/>
</dbReference>
<keyword evidence="1 3" id="KW-0396">Initiation factor</keyword>
<accession>A0ABY6HMY7</accession>
<evidence type="ECO:0000313" key="5">
    <source>
        <dbReference type="Proteomes" id="UP001208689"/>
    </source>
</evidence>